<name>A0A0M2Q0F6_PROHO</name>
<feature type="compositionally biased region" description="Pro residues" evidence="1">
    <location>
        <begin position="74"/>
        <end position="85"/>
    </location>
</feature>
<sequence>MPPGPTPPASGYSAPSAQRPNSPGLPEIVATAPDCLPTPWPWPGPAPEPPRPAAAPAPFPPAPRRSTRQKSPAAPSPPPAPPQQSPIPSALPALSRLFWKNFPLLCPISP</sequence>
<accession>A0A0M2Q0F6</accession>
<feature type="region of interest" description="Disordered" evidence="1">
    <location>
        <begin position="1"/>
        <end position="89"/>
    </location>
</feature>
<comment type="caution">
    <text evidence="2">The sequence shown here is derived from an EMBL/GenBank/DDBJ whole genome shotgun (WGS) entry which is preliminary data.</text>
</comment>
<feature type="compositionally biased region" description="Pro residues" evidence="1">
    <location>
        <begin position="36"/>
        <end position="63"/>
    </location>
</feature>
<dbReference type="Proteomes" id="UP000034681">
    <property type="component" value="Unassembled WGS sequence"/>
</dbReference>
<evidence type="ECO:0000256" key="1">
    <source>
        <dbReference type="SAM" id="MobiDB-lite"/>
    </source>
</evidence>
<proteinExistence type="predicted"/>
<protein>
    <submittedName>
        <fullName evidence="2">Uncharacterized protein</fullName>
    </submittedName>
</protein>
<evidence type="ECO:0000313" key="2">
    <source>
        <dbReference type="EMBL" id="KKJ00424.1"/>
    </source>
</evidence>
<gene>
    <name evidence="2" type="ORF">PROH_12370</name>
</gene>
<keyword evidence="3" id="KW-1185">Reference proteome</keyword>
<dbReference type="PRINTS" id="PR01217">
    <property type="entry name" value="PRICHEXTENSN"/>
</dbReference>
<reference evidence="2" key="1">
    <citation type="submission" date="2012-04" db="EMBL/GenBank/DDBJ databases">
        <authorList>
            <person name="Borisov I.G."/>
            <person name="Ivanikova N.V."/>
            <person name="Pinevich A.V."/>
        </authorList>
    </citation>
    <scope>NUCLEOTIDE SEQUENCE</scope>
    <source>
        <strain evidence="2">CALU 1027</strain>
    </source>
</reference>
<organism evidence="2 3">
    <name type="scientific">Prochlorothrix hollandica PCC 9006 = CALU 1027</name>
    <dbReference type="NCBI Taxonomy" id="317619"/>
    <lineage>
        <taxon>Bacteria</taxon>
        <taxon>Bacillati</taxon>
        <taxon>Cyanobacteriota</taxon>
        <taxon>Cyanophyceae</taxon>
        <taxon>Prochlorotrichales</taxon>
        <taxon>Prochlorotrichaceae</taxon>
        <taxon>Prochlorothrix</taxon>
    </lineage>
</organism>
<dbReference type="EMBL" id="AJTX02000004">
    <property type="protein sequence ID" value="KKJ00424.1"/>
    <property type="molecule type" value="Genomic_DNA"/>
</dbReference>
<dbReference type="AlphaFoldDB" id="A0A0M2Q0F6"/>
<evidence type="ECO:0000313" key="3">
    <source>
        <dbReference type="Proteomes" id="UP000034681"/>
    </source>
</evidence>